<accession>A0A6S6U8C3</accession>
<dbReference type="EMBL" id="CACVAQ010000489">
    <property type="protein sequence ID" value="CAA6829406.1"/>
    <property type="molecule type" value="Genomic_DNA"/>
</dbReference>
<protein>
    <submittedName>
        <fullName evidence="2">Uncharacterized protein</fullName>
    </submittedName>
</protein>
<feature type="chain" id="PRO_5028012565" evidence="1">
    <location>
        <begin position="20"/>
        <end position="163"/>
    </location>
</feature>
<keyword evidence="1" id="KW-0732">Signal</keyword>
<evidence type="ECO:0000313" key="2">
    <source>
        <dbReference type="EMBL" id="CAA6829406.1"/>
    </source>
</evidence>
<sequence>MKAIFSLIFLSLFVTFSFAQETPKPEFVDLPYYWNKESNTLITFSKETLKMKVLGMKMLYKYSGTESKTKIKSSNKISILINSSNPLYLSALKIYKLTVKKKTREAIVVTTGLRTATMSDENVIDFNSKNLEGNIYELVLSSQLDKGEYVITNGMHSYTFSVE</sequence>
<reference evidence="2" key="1">
    <citation type="submission" date="2020-01" db="EMBL/GenBank/DDBJ databases">
        <authorList>
            <person name="Meier V. D."/>
            <person name="Meier V D."/>
        </authorList>
    </citation>
    <scope>NUCLEOTIDE SEQUENCE</scope>
    <source>
        <strain evidence="2">HLG_WM_MAG_10</strain>
    </source>
</reference>
<name>A0A6S6U8C3_9BACT</name>
<proteinExistence type="predicted"/>
<dbReference type="AlphaFoldDB" id="A0A6S6U8C3"/>
<feature type="signal peptide" evidence="1">
    <location>
        <begin position="1"/>
        <end position="19"/>
    </location>
</feature>
<gene>
    <name evidence="2" type="ORF">HELGO_WM24516</name>
</gene>
<organism evidence="2">
    <name type="scientific">uncultured Aureispira sp</name>
    <dbReference type="NCBI Taxonomy" id="1331704"/>
    <lineage>
        <taxon>Bacteria</taxon>
        <taxon>Pseudomonadati</taxon>
        <taxon>Bacteroidota</taxon>
        <taxon>Saprospiria</taxon>
        <taxon>Saprospirales</taxon>
        <taxon>Saprospiraceae</taxon>
        <taxon>Aureispira</taxon>
        <taxon>environmental samples</taxon>
    </lineage>
</organism>
<evidence type="ECO:0000256" key="1">
    <source>
        <dbReference type="SAM" id="SignalP"/>
    </source>
</evidence>